<organism evidence="7 8">
    <name type="scientific">Hermanssonia centrifuga</name>
    <dbReference type="NCBI Taxonomy" id="98765"/>
    <lineage>
        <taxon>Eukaryota</taxon>
        <taxon>Fungi</taxon>
        <taxon>Dikarya</taxon>
        <taxon>Basidiomycota</taxon>
        <taxon>Agaricomycotina</taxon>
        <taxon>Agaricomycetes</taxon>
        <taxon>Polyporales</taxon>
        <taxon>Meruliaceae</taxon>
        <taxon>Hermanssonia</taxon>
    </lineage>
</organism>
<dbReference type="CDD" id="cd17502">
    <property type="entry name" value="MFS_Azr1_MDR_like"/>
    <property type="match status" value="1"/>
</dbReference>
<evidence type="ECO:0000259" key="6">
    <source>
        <dbReference type="PROSITE" id="PS50850"/>
    </source>
</evidence>
<keyword evidence="2 5" id="KW-0812">Transmembrane</keyword>
<feature type="domain" description="Major facilitator superfamily (MFS) profile" evidence="6">
    <location>
        <begin position="34"/>
        <end position="519"/>
    </location>
</feature>
<accession>A0A2R6NLU3</accession>
<proteinExistence type="predicted"/>
<dbReference type="PANTHER" id="PTHR23501:SF102">
    <property type="entry name" value="DRUG TRANSPORTER, PUTATIVE (AFU_ORTHOLOGUE AFUA_3G08530)-RELATED"/>
    <property type="match status" value="1"/>
</dbReference>
<dbReference type="GO" id="GO:0005886">
    <property type="term" value="C:plasma membrane"/>
    <property type="evidence" value="ECO:0007669"/>
    <property type="project" value="TreeGrafter"/>
</dbReference>
<evidence type="ECO:0000256" key="2">
    <source>
        <dbReference type="ARBA" id="ARBA00022692"/>
    </source>
</evidence>
<evidence type="ECO:0000256" key="4">
    <source>
        <dbReference type="ARBA" id="ARBA00023136"/>
    </source>
</evidence>
<dbReference type="AlphaFoldDB" id="A0A2R6NLU3"/>
<dbReference type="PROSITE" id="PS50850">
    <property type="entry name" value="MFS"/>
    <property type="match status" value="1"/>
</dbReference>
<feature type="transmembrane region" description="Helical" evidence="5">
    <location>
        <begin position="334"/>
        <end position="353"/>
    </location>
</feature>
<evidence type="ECO:0000256" key="5">
    <source>
        <dbReference type="SAM" id="Phobius"/>
    </source>
</evidence>
<name>A0A2R6NLU3_9APHY</name>
<dbReference type="SUPFAM" id="SSF103473">
    <property type="entry name" value="MFS general substrate transporter"/>
    <property type="match status" value="1"/>
</dbReference>
<dbReference type="Pfam" id="PF07690">
    <property type="entry name" value="MFS_1"/>
    <property type="match status" value="1"/>
</dbReference>
<feature type="transmembrane region" description="Helical" evidence="5">
    <location>
        <begin position="256"/>
        <end position="273"/>
    </location>
</feature>
<evidence type="ECO:0000256" key="3">
    <source>
        <dbReference type="ARBA" id="ARBA00022989"/>
    </source>
</evidence>
<sequence length="564" mass="60105">MPNQGSVPPVSPFAAGEITETIRAARKSTQFWLSFLAIITSIFLSALDLTAVATALPTITADLDGGDDFTWIGSAYSLSSTAFLPLSGALADIFGRKPIMMGSILLFAIGSALAGAAQNMNMLIAARTIQGLGGGGIISLTEILTSDLVPLAERGLYQGMLALTWSFAAGIGPPIGGSIAEKASWRWLFYINLPLTGLALILVFFFLHVRTPVGSTKEKLALVDWVGNSIVISGSTLATIGLTFGGIRFPWDSAQVLAPLTIGLALLAAFIFYESRRSGQATIPWEVLGNRTTVGGYLGTFFHGVTSISIIYYLPVFFQACLGASPIRSGVDMLATALIIAPFALLAGIMVQIMRKYRAVNYLGWIITVVGFGLLSLLKANDAVGKWVGYQIIASVGTGMIFAVTMFPVLAPLPVERTASALAFWAFVRAFAQTWGITISSTILQNELKKNLPLAFVSRFPQGIEIAYAAIPIINGLEEPLRGEVKEAFASSMSVIWKTMIGIAGIGLLTVLLLKEIPMKAFTDETYGLSQRKEQNDVEVGGELGLEAAAASEKDEKSTHSIQD</sequence>
<dbReference type="InterPro" id="IPR036259">
    <property type="entry name" value="MFS_trans_sf"/>
</dbReference>
<dbReference type="EMBL" id="MLYV02001095">
    <property type="protein sequence ID" value="PSR73230.1"/>
    <property type="molecule type" value="Genomic_DNA"/>
</dbReference>
<keyword evidence="4 5" id="KW-0472">Membrane</keyword>
<feature type="transmembrane region" description="Helical" evidence="5">
    <location>
        <begin position="187"/>
        <end position="209"/>
    </location>
</feature>
<evidence type="ECO:0000313" key="7">
    <source>
        <dbReference type="EMBL" id="PSR73230.1"/>
    </source>
</evidence>
<feature type="transmembrane region" description="Helical" evidence="5">
    <location>
        <begin position="422"/>
        <end position="444"/>
    </location>
</feature>
<dbReference type="InterPro" id="IPR005829">
    <property type="entry name" value="Sugar_transporter_CS"/>
</dbReference>
<reference evidence="7 8" key="1">
    <citation type="submission" date="2018-02" db="EMBL/GenBank/DDBJ databases">
        <title>Genome sequence of the basidiomycete white-rot fungus Phlebia centrifuga.</title>
        <authorList>
            <person name="Granchi Z."/>
            <person name="Peng M."/>
            <person name="de Vries R.P."/>
            <person name="Hilden K."/>
            <person name="Makela M.R."/>
            <person name="Grigoriev I."/>
            <person name="Riley R."/>
        </authorList>
    </citation>
    <scope>NUCLEOTIDE SEQUENCE [LARGE SCALE GENOMIC DNA]</scope>
    <source>
        <strain evidence="7 8">FBCC195</strain>
    </source>
</reference>
<keyword evidence="8" id="KW-1185">Reference proteome</keyword>
<keyword evidence="3 5" id="KW-1133">Transmembrane helix</keyword>
<feature type="transmembrane region" description="Helical" evidence="5">
    <location>
        <begin position="98"/>
        <end position="118"/>
    </location>
</feature>
<dbReference type="InterPro" id="IPR020846">
    <property type="entry name" value="MFS_dom"/>
</dbReference>
<dbReference type="OrthoDB" id="3437016at2759"/>
<dbReference type="PANTHER" id="PTHR23501">
    <property type="entry name" value="MAJOR FACILITATOR SUPERFAMILY"/>
    <property type="match status" value="1"/>
</dbReference>
<feature type="transmembrane region" description="Helical" evidence="5">
    <location>
        <begin position="294"/>
        <end position="314"/>
    </location>
</feature>
<gene>
    <name evidence="7" type="ORF">PHLCEN_2v10890</name>
</gene>
<dbReference type="GO" id="GO:0022857">
    <property type="term" value="F:transmembrane transporter activity"/>
    <property type="evidence" value="ECO:0007669"/>
    <property type="project" value="InterPro"/>
</dbReference>
<comment type="caution">
    <text evidence="7">The sequence shown here is derived from an EMBL/GenBank/DDBJ whole genome shotgun (WGS) entry which is preliminary data.</text>
</comment>
<feature type="transmembrane region" description="Helical" evidence="5">
    <location>
        <begin position="360"/>
        <end position="378"/>
    </location>
</feature>
<feature type="transmembrane region" description="Helical" evidence="5">
    <location>
        <begin position="221"/>
        <end position="244"/>
    </location>
</feature>
<feature type="transmembrane region" description="Helical" evidence="5">
    <location>
        <begin position="495"/>
        <end position="514"/>
    </location>
</feature>
<evidence type="ECO:0000313" key="8">
    <source>
        <dbReference type="Proteomes" id="UP000186601"/>
    </source>
</evidence>
<dbReference type="PROSITE" id="PS00216">
    <property type="entry name" value="SUGAR_TRANSPORT_1"/>
    <property type="match status" value="1"/>
</dbReference>
<dbReference type="Gene3D" id="1.20.1250.20">
    <property type="entry name" value="MFS general substrate transporter like domains"/>
    <property type="match status" value="2"/>
</dbReference>
<feature type="transmembrane region" description="Helical" evidence="5">
    <location>
        <begin position="69"/>
        <end position="91"/>
    </location>
</feature>
<protein>
    <recommendedName>
        <fullName evidence="6">Major facilitator superfamily (MFS) profile domain-containing protein</fullName>
    </recommendedName>
</protein>
<dbReference type="Proteomes" id="UP000186601">
    <property type="component" value="Unassembled WGS sequence"/>
</dbReference>
<evidence type="ECO:0000256" key="1">
    <source>
        <dbReference type="ARBA" id="ARBA00004141"/>
    </source>
</evidence>
<feature type="transmembrane region" description="Helical" evidence="5">
    <location>
        <begin position="390"/>
        <end position="410"/>
    </location>
</feature>
<feature type="transmembrane region" description="Helical" evidence="5">
    <location>
        <begin position="31"/>
        <end position="57"/>
    </location>
</feature>
<comment type="subcellular location">
    <subcellularLocation>
        <location evidence="1">Membrane</location>
        <topology evidence="1">Multi-pass membrane protein</topology>
    </subcellularLocation>
</comment>
<dbReference type="InterPro" id="IPR011701">
    <property type="entry name" value="MFS"/>
</dbReference>